<feature type="domain" description="Nudix hydrolase" evidence="8">
    <location>
        <begin position="52"/>
        <end position="180"/>
    </location>
</feature>
<evidence type="ECO:0000256" key="7">
    <source>
        <dbReference type="ARBA" id="ARBA00032272"/>
    </source>
</evidence>
<evidence type="ECO:0000313" key="10">
    <source>
        <dbReference type="Proteomes" id="UP000199537"/>
    </source>
</evidence>
<evidence type="ECO:0000256" key="3">
    <source>
        <dbReference type="ARBA" id="ARBA00007275"/>
    </source>
</evidence>
<sequence length="196" mass="22028">MISSSSPIFSPQTNPWKTTGKRMVYDNPWIQVTEFQVVNPSGGPGIYGVVHFKNLAIGMVPLDEQGHLWLVGQYRYPLQAYSWEIPEGGGPLDVDPLLSAQRELLEETGIRATHWQLILTMHLSNSVSDEKALIYLATGLSYHDSQPEETEQLQLRKVKLEEAYEEVLQGKITDSISVAAILRLMLMKKENQLCCG</sequence>
<name>A0A1I7NJI6_9BACT</name>
<comment type="catalytic activity">
    <reaction evidence="1">
        <text>GDP-alpha-D-mannose + H2O = alpha-D-mannose 1-phosphate + GMP + 2 H(+)</text>
        <dbReference type="Rhea" id="RHEA:27978"/>
        <dbReference type="ChEBI" id="CHEBI:15377"/>
        <dbReference type="ChEBI" id="CHEBI:15378"/>
        <dbReference type="ChEBI" id="CHEBI:57527"/>
        <dbReference type="ChEBI" id="CHEBI:58115"/>
        <dbReference type="ChEBI" id="CHEBI:58409"/>
    </reaction>
</comment>
<dbReference type="GO" id="GO:0005829">
    <property type="term" value="C:cytosol"/>
    <property type="evidence" value="ECO:0007669"/>
    <property type="project" value="TreeGrafter"/>
</dbReference>
<dbReference type="STRING" id="1393122.SAMN05660895_2096"/>
<dbReference type="Gene3D" id="3.90.79.10">
    <property type="entry name" value="Nucleoside Triphosphate Pyrophosphohydrolase"/>
    <property type="match status" value="1"/>
</dbReference>
<comment type="cofactor">
    <cofactor evidence="2">
        <name>Mg(2+)</name>
        <dbReference type="ChEBI" id="CHEBI:18420"/>
    </cofactor>
</comment>
<evidence type="ECO:0000256" key="4">
    <source>
        <dbReference type="ARBA" id="ARBA00016377"/>
    </source>
</evidence>
<evidence type="ECO:0000259" key="8">
    <source>
        <dbReference type="PROSITE" id="PS51462"/>
    </source>
</evidence>
<dbReference type="OrthoDB" id="9806150at2"/>
<dbReference type="Proteomes" id="UP000199537">
    <property type="component" value="Unassembled WGS sequence"/>
</dbReference>
<gene>
    <name evidence="9" type="ORF">SAMN05660895_2096</name>
</gene>
<reference evidence="10" key="1">
    <citation type="submission" date="2016-10" db="EMBL/GenBank/DDBJ databases">
        <authorList>
            <person name="Varghese N."/>
            <person name="Submissions S."/>
        </authorList>
    </citation>
    <scope>NUCLEOTIDE SEQUENCE [LARGE SCALE GENOMIC DNA]</scope>
    <source>
        <strain evidence="10">DSM 14807</strain>
    </source>
</reference>
<keyword evidence="10" id="KW-1185">Reference proteome</keyword>
<keyword evidence="5" id="KW-0378">Hydrolase</keyword>
<dbReference type="Pfam" id="PF00293">
    <property type="entry name" value="NUDIX"/>
    <property type="match status" value="1"/>
</dbReference>
<dbReference type="AlphaFoldDB" id="A0A1I7NJI6"/>
<dbReference type="SUPFAM" id="SSF55811">
    <property type="entry name" value="Nudix"/>
    <property type="match status" value="1"/>
</dbReference>
<proteinExistence type="inferred from homology"/>
<dbReference type="CDD" id="cd24161">
    <property type="entry name" value="NUDIX_ADPRase_Ndx2"/>
    <property type="match status" value="1"/>
</dbReference>
<dbReference type="GO" id="GO:0016787">
    <property type="term" value="F:hydrolase activity"/>
    <property type="evidence" value="ECO:0007669"/>
    <property type="project" value="UniProtKB-KW"/>
</dbReference>
<comment type="similarity">
    <text evidence="3">Belongs to the Nudix hydrolase family. NudK subfamily.</text>
</comment>
<dbReference type="EMBL" id="FPCJ01000001">
    <property type="protein sequence ID" value="SFV34822.1"/>
    <property type="molecule type" value="Genomic_DNA"/>
</dbReference>
<evidence type="ECO:0000256" key="6">
    <source>
        <dbReference type="ARBA" id="ARBA00032162"/>
    </source>
</evidence>
<accession>A0A1I7NJI6</accession>
<dbReference type="GO" id="GO:0019693">
    <property type="term" value="P:ribose phosphate metabolic process"/>
    <property type="evidence" value="ECO:0007669"/>
    <property type="project" value="TreeGrafter"/>
</dbReference>
<dbReference type="InterPro" id="IPR000086">
    <property type="entry name" value="NUDIX_hydrolase_dom"/>
</dbReference>
<evidence type="ECO:0000313" key="9">
    <source>
        <dbReference type="EMBL" id="SFV34822.1"/>
    </source>
</evidence>
<dbReference type="PANTHER" id="PTHR11839">
    <property type="entry name" value="UDP/ADP-SUGAR PYROPHOSPHATASE"/>
    <property type="match status" value="1"/>
</dbReference>
<protein>
    <recommendedName>
        <fullName evidence="4">GDP-mannose pyrophosphatase</fullName>
    </recommendedName>
    <alternativeName>
        <fullName evidence="6">GDP-mannose hydrolase</fullName>
    </alternativeName>
    <alternativeName>
        <fullName evidence="7">GDPMK</fullName>
    </alternativeName>
</protein>
<dbReference type="InterPro" id="IPR015797">
    <property type="entry name" value="NUDIX_hydrolase-like_dom_sf"/>
</dbReference>
<evidence type="ECO:0000256" key="5">
    <source>
        <dbReference type="ARBA" id="ARBA00022801"/>
    </source>
</evidence>
<organism evidence="9 10">
    <name type="scientific">Thermoflavifilum thermophilum</name>
    <dbReference type="NCBI Taxonomy" id="1393122"/>
    <lineage>
        <taxon>Bacteria</taxon>
        <taxon>Pseudomonadati</taxon>
        <taxon>Bacteroidota</taxon>
        <taxon>Chitinophagia</taxon>
        <taxon>Chitinophagales</taxon>
        <taxon>Chitinophagaceae</taxon>
        <taxon>Thermoflavifilum</taxon>
    </lineage>
</organism>
<dbReference type="PANTHER" id="PTHR11839:SF18">
    <property type="entry name" value="NUDIX HYDROLASE DOMAIN-CONTAINING PROTEIN"/>
    <property type="match status" value="1"/>
</dbReference>
<dbReference type="PROSITE" id="PS51462">
    <property type="entry name" value="NUDIX"/>
    <property type="match status" value="1"/>
</dbReference>
<evidence type="ECO:0000256" key="2">
    <source>
        <dbReference type="ARBA" id="ARBA00001946"/>
    </source>
</evidence>
<dbReference type="RefSeq" id="WP_092460316.1">
    <property type="nucleotide sequence ID" value="NZ_FPCJ01000001.1"/>
</dbReference>
<dbReference type="GO" id="GO:0006753">
    <property type="term" value="P:nucleoside phosphate metabolic process"/>
    <property type="evidence" value="ECO:0007669"/>
    <property type="project" value="TreeGrafter"/>
</dbReference>
<evidence type="ECO:0000256" key="1">
    <source>
        <dbReference type="ARBA" id="ARBA00000847"/>
    </source>
</evidence>